<evidence type="ECO:0000313" key="3">
    <source>
        <dbReference type="EMBL" id="MCG4611404.1"/>
    </source>
</evidence>
<evidence type="ECO:0000313" key="4">
    <source>
        <dbReference type="Proteomes" id="UP001298681"/>
    </source>
</evidence>
<organism evidence="3 4">
    <name type="scientific">Anaeromassilibacillus senegalensis</name>
    <dbReference type="NCBI Taxonomy" id="1673717"/>
    <lineage>
        <taxon>Bacteria</taxon>
        <taxon>Bacillati</taxon>
        <taxon>Bacillota</taxon>
        <taxon>Clostridia</taxon>
        <taxon>Eubacteriales</taxon>
        <taxon>Acutalibacteraceae</taxon>
        <taxon>Anaeromassilibacillus</taxon>
    </lineage>
</organism>
<comment type="caution">
    <text evidence="3">The sequence shown here is derived from an EMBL/GenBank/DDBJ whole genome shotgun (WGS) entry which is preliminary data.</text>
</comment>
<keyword evidence="2" id="KW-0812">Transmembrane</keyword>
<proteinExistence type="predicted"/>
<keyword evidence="4" id="KW-1185">Reference proteome</keyword>
<feature type="compositionally biased region" description="Basic and acidic residues" evidence="1">
    <location>
        <begin position="75"/>
        <end position="98"/>
    </location>
</feature>
<protein>
    <recommendedName>
        <fullName evidence="5">AtpZ/AtpI family protein</fullName>
    </recommendedName>
</protein>
<reference evidence="3 4" key="1">
    <citation type="submission" date="2022-01" db="EMBL/GenBank/DDBJ databases">
        <title>Collection of gut derived symbiotic bacterial strains cultured from healthy donors.</title>
        <authorList>
            <person name="Lin H."/>
            <person name="Kohout C."/>
            <person name="Waligurski E."/>
            <person name="Pamer E.G."/>
        </authorList>
    </citation>
    <scope>NUCLEOTIDE SEQUENCE [LARGE SCALE GENOMIC DNA]</scope>
    <source>
        <strain evidence="3 4">DFI.7.58</strain>
    </source>
</reference>
<name>A0ABS9MKR4_9FIRM</name>
<sequence>MNKLEKAAKRLRPVEPKKGYFWMVVCIIMGFVVGAYIQQYVMGPVGGLCVGVIVDEAVYKIRMKRFISKGGIPTKPEKPEEKPAETAEDDAKEKKEKM</sequence>
<dbReference type="RefSeq" id="WP_195560397.1">
    <property type="nucleotide sequence ID" value="NZ_JAKNHQ010000015.1"/>
</dbReference>
<evidence type="ECO:0000256" key="1">
    <source>
        <dbReference type="SAM" id="MobiDB-lite"/>
    </source>
</evidence>
<keyword evidence="2" id="KW-1133">Transmembrane helix</keyword>
<feature type="region of interest" description="Disordered" evidence="1">
    <location>
        <begin position="69"/>
        <end position="98"/>
    </location>
</feature>
<gene>
    <name evidence="3" type="ORF">L0P57_10745</name>
</gene>
<feature type="transmembrane region" description="Helical" evidence="2">
    <location>
        <begin position="20"/>
        <end position="37"/>
    </location>
</feature>
<dbReference type="Proteomes" id="UP001298681">
    <property type="component" value="Unassembled WGS sequence"/>
</dbReference>
<accession>A0ABS9MKR4</accession>
<evidence type="ECO:0008006" key="5">
    <source>
        <dbReference type="Google" id="ProtNLM"/>
    </source>
</evidence>
<evidence type="ECO:0000256" key="2">
    <source>
        <dbReference type="SAM" id="Phobius"/>
    </source>
</evidence>
<dbReference type="EMBL" id="JAKNHQ010000015">
    <property type="protein sequence ID" value="MCG4611404.1"/>
    <property type="molecule type" value="Genomic_DNA"/>
</dbReference>
<keyword evidence="2" id="KW-0472">Membrane</keyword>